<dbReference type="InterPro" id="IPR000620">
    <property type="entry name" value="EamA_dom"/>
</dbReference>
<keyword evidence="5 6" id="KW-0472">Membrane</keyword>
<dbReference type="RefSeq" id="WP_002726794.1">
    <property type="nucleotide sequence ID" value="NZ_CAHP01000013.1"/>
</dbReference>
<accession>H8FQ45</accession>
<feature type="transmembrane region" description="Helical" evidence="6">
    <location>
        <begin position="220"/>
        <end position="242"/>
    </location>
</feature>
<dbReference type="OrthoDB" id="7274881at2"/>
<feature type="domain" description="EamA" evidence="7">
    <location>
        <begin position="159"/>
        <end position="286"/>
    </location>
</feature>
<dbReference type="SUPFAM" id="SSF103481">
    <property type="entry name" value="Multidrug resistance efflux transporter EmrE"/>
    <property type="match status" value="2"/>
</dbReference>
<dbReference type="GO" id="GO:0016020">
    <property type="term" value="C:membrane"/>
    <property type="evidence" value="ECO:0007669"/>
    <property type="project" value="UniProtKB-SubCell"/>
</dbReference>
<dbReference type="Pfam" id="PF00892">
    <property type="entry name" value="EamA"/>
    <property type="match status" value="2"/>
</dbReference>
<dbReference type="PANTHER" id="PTHR32322">
    <property type="entry name" value="INNER MEMBRANE TRANSPORTER"/>
    <property type="match status" value="1"/>
</dbReference>
<feature type="transmembrane region" description="Helical" evidence="6">
    <location>
        <begin position="254"/>
        <end position="271"/>
    </location>
</feature>
<feature type="transmembrane region" description="Helical" evidence="6">
    <location>
        <begin position="74"/>
        <end position="93"/>
    </location>
</feature>
<organism evidence="8 9">
    <name type="scientific">Magnetospirillum molischianum DSM 120</name>
    <dbReference type="NCBI Taxonomy" id="1150626"/>
    <lineage>
        <taxon>Bacteria</taxon>
        <taxon>Pseudomonadati</taxon>
        <taxon>Pseudomonadota</taxon>
        <taxon>Alphaproteobacteria</taxon>
        <taxon>Rhodospirillales</taxon>
        <taxon>Rhodospirillaceae</taxon>
        <taxon>Magnetospirillum</taxon>
    </lineage>
</organism>
<feature type="transmembrane region" description="Helical" evidence="6">
    <location>
        <begin position="36"/>
        <end position="54"/>
    </location>
</feature>
<protein>
    <recommendedName>
        <fullName evidence="7">EamA domain-containing protein</fullName>
    </recommendedName>
</protein>
<feature type="transmembrane region" description="Helical" evidence="6">
    <location>
        <begin position="189"/>
        <end position="208"/>
    </location>
</feature>
<evidence type="ECO:0000256" key="5">
    <source>
        <dbReference type="ARBA" id="ARBA00023136"/>
    </source>
</evidence>
<comment type="similarity">
    <text evidence="2">Belongs to the EamA transporter family.</text>
</comment>
<dbReference type="STRING" id="1150626.PHAMO_200068"/>
<sequence>MPAVSLSGLLAGVVFAAIWSGSFIAIKFALPMTSPLWLATVRLTIASMLLLAFFARPAIKIIRDASPSTRMRMLVAAILTQSYYLGVTTYVLITLPAALVSILGASLPLVSIPIAIAILGEKASFREVMATLVGIASIIVVILGKAESHDLSASLFSPSILLMLSGVIALALGNTLLKSIVSRSGIIPLVATQMAIGGLVLLFFAVLIEGPPHFDWQPEAVLGFAYLVLMGSITGTWIWIIVLGRFSAIGSSGFFLLIPIFGIVFGNIFFGEAVTQIQIMGTAVLCSMILVRSLSKR</sequence>
<reference evidence="8 9" key="1">
    <citation type="journal article" date="2012" name="J. Bacteriol.">
        <title>Draft Genome Sequence of the Purple Photosynthetic Bacterium Phaeospirillum molischianum DSM120, a Particularly Versatile Bacterium.</title>
        <authorList>
            <person name="Duquesne K."/>
            <person name="Prima V."/>
            <person name="Ji B."/>
            <person name="Rouy Z."/>
            <person name="Medigue C."/>
            <person name="Talla E."/>
            <person name="Sturgis J.N."/>
        </authorList>
    </citation>
    <scope>NUCLEOTIDE SEQUENCE [LARGE SCALE GENOMIC DNA]</scope>
    <source>
        <strain evidence="9">DSM120</strain>
    </source>
</reference>
<feature type="transmembrane region" description="Helical" evidence="6">
    <location>
        <begin position="99"/>
        <end position="120"/>
    </location>
</feature>
<feature type="transmembrane region" description="Helical" evidence="6">
    <location>
        <begin position="277"/>
        <end position="295"/>
    </location>
</feature>
<proteinExistence type="inferred from homology"/>
<evidence type="ECO:0000313" key="8">
    <source>
        <dbReference type="EMBL" id="CCG40483.1"/>
    </source>
</evidence>
<evidence type="ECO:0000256" key="3">
    <source>
        <dbReference type="ARBA" id="ARBA00022692"/>
    </source>
</evidence>
<evidence type="ECO:0000256" key="1">
    <source>
        <dbReference type="ARBA" id="ARBA00004141"/>
    </source>
</evidence>
<evidence type="ECO:0000256" key="6">
    <source>
        <dbReference type="SAM" id="Phobius"/>
    </source>
</evidence>
<dbReference type="InterPro" id="IPR050638">
    <property type="entry name" value="AA-Vitamin_Transporters"/>
</dbReference>
<dbReference type="InterPro" id="IPR037185">
    <property type="entry name" value="EmrE-like"/>
</dbReference>
<dbReference type="EMBL" id="CAHP01000013">
    <property type="protein sequence ID" value="CCG40483.1"/>
    <property type="molecule type" value="Genomic_DNA"/>
</dbReference>
<dbReference type="Proteomes" id="UP000004169">
    <property type="component" value="Unassembled WGS sequence"/>
</dbReference>
<dbReference type="PANTHER" id="PTHR32322:SF2">
    <property type="entry name" value="EAMA DOMAIN-CONTAINING PROTEIN"/>
    <property type="match status" value="1"/>
</dbReference>
<evidence type="ECO:0000259" key="7">
    <source>
        <dbReference type="Pfam" id="PF00892"/>
    </source>
</evidence>
<dbReference type="eggNOG" id="COG0697">
    <property type="taxonomic scope" value="Bacteria"/>
</dbReference>
<keyword evidence="4 6" id="KW-1133">Transmembrane helix</keyword>
<feature type="transmembrane region" description="Helical" evidence="6">
    <location>
        <begin position="127"/>
        <end position="144"/>
    </location>
</feature>
<keyword evidence="9" id="KW-1185">Reference proteome</keyword>
<name>H8FQ45_MAGML</name>
<evidence type="ECO:0000256" key="2">
    <source>
        <dbReference type="ARBA" id="ARBA00007362"/>
    </source>
</evidence>
<comment type="caution">
    <text evidence="8">The sequence shown here is derived from an EMBL/GenBank/DDBJ whole genome shotgun (WGS) entry which is preliminary data.</text>
</comment>
<dbReference type="AlphaFoldDB" id="H8FQ45"/>
<evidence type="ECO:0000313" key="9">
    <source>
        <dbReference type="Proteomes" id="UP000004169"/>
    </source>
</evidence>
<gene>
    <name evidence="8" type="ORF">PHAMO_200068</name>
</gene>
<feature type="domain" description="EamA" evidence="7">
    <location>
        <begin position="7"/>
        <end position="142"/>
    </location>
</feature>
<feature type="transmembrane region" description="Helical" evidence="6">
    <location>
        <begin position="156"/>
        <end position="177"/>
    </location>
</feature>
<comment type="subcellular location">
    <subcellularLocation>
        <location evidence="1">Membrane</location>
        <topology evidence="1">Multi-pass membrane protein</topology>
    </subcellularLocation>
</comment>
<keyword evidence="3 6" id="KW-0812">Transmembrane</keyword>
<evidence type="ECO:0000256" key="4">
    <source>
        <dbReference type="ARBA" id="ARBA00022989"/>
    </source>
</evidence>